<dbReference type="STRING" id="1884432.SAMN05518683_10485"/>
<dbReference type="Pfam" id="PF19890">
    <property type="entry name" value="DUF6363"/>
    <property type="match status" value="1"/>
</dbReference>
<feature type="short sequence motif" description="DGA/G" evidence="4">
    <location>
        <begin position="159"/>
        <end position="161"/>
    </location>
</feature>
<dbReference type="EMBL" id="FOXD01000004">
    <property type="protein sequence ID" value="SFP32203.1"/>
    <property type="molecule type" value="Genomic_DNA"/>
</dbReference>
<feature type="domain" description="PNPLA" evidence="5">
    <location>
        <begin position="6"/>
        <end position="172"/>
    </location>
</feature>
<dbReference type="InterPro" id="IPR045943">
    <property type="entry name" value="DUF6363"/>
</dbReference>
<feature type="short sequence motif" description="GXGXXG" evidence="4">
    <location>
        <begin position="10"/>
        <end position="15"/>
    </location>
</feature>
<protein>
    <submittedName>
        <fullName evidence="6">Predicted phospholipase, patatin/cPLA2 family</fullName>
    </submittedName>
</protein>
<keyword evidence="2 4" id="KW-0442">Lipid degradation</keyword>
<feature type="active site" description="Proton acceptor" evidence="4">
    <location>
        <position position="159"/>
    </location>
</feature>
<dbReference type="InterPro" id="IPR016035">
    <property type="entry name" value="Acyl_Trfase/lysoPLipase"/>
</dbReference>
<dbReference type="PANTHER" id="PTHR14226:SF25">
    <property type="entry name" value="PHOSPHOESTERASE"/>
    <property type="match status" value="1"/>
</dbReference>
<dbReference type="PROSITE" id="PS51635">
    <property type="entry name" value="PNPLA"/>
    <property type="match status" value="1"/>
</dbReference>
<dbReference type="PANTHER" id="PTHR14226">
    <property type="entry name" value="NEUROPATHY TARGET ESTERASE/SWISS CHEESE D.MELANOGASTER"/>
    <property type="match status" value="1"/>
</dbReference>
<dbReference type="Pfam" id="PF01734">
    <property type="entry name" value="Patatin"/>
    <property type="match status" value="1"/>
</dbReference>
<organism evidence="6 7">
    <name type="scientific">Salibacterium halotolerans</name>
    <dbReference type="NCBI Taxonomy" id="1884432"/>
    <lineage>
        <taxon>Bacteria</taxon>
        <taxon>Bacillati</taxon>
        <taxon>Bacillota</taxon>
        <taxon>Bacilli</taxon>
        <taxon>Bacillales</taxon>
        <taxon>Bacillaceae</taxon>
    </lineage>
</organism>
<dbReference type="GO" id="GO:0016787">
    <property type="term" value="F:hydrolase activity"/>
    <property type="evidence" value="ECO:0007669"/>
    <property type="project" value="UniProtKB-UniRule"/>
</dbReference>
<dbReference type="Gene3D" id="3.40.1090.10">
    <property type="entry name" value="Cytosolic phospholipase A2 catalytic domain"/>
    <property type="match status" value="2"/>
</dbReference>
<evidence type="ECO:0000313" key="6">
    <source>
        <dbReference type="EMBL" id="SFP32203.1"/>
    </source>
</evidence>
<evidence type="ECO:0000256" key="1">
    <source>
        <dbReference type="ARBA" id="ARBA00022801"/>
    </source>
</evidence>
<evidence type="ECO:0000256" key="3">
    <source>
        <dbReference type="ARBA" id="ARBA00023098"/>
    </source>
</evidence>
<name>A0A1I5PDZ5_9BACI</name>
<keyword evidence="1 4" id="KW-0378">Hydrolase</keyword>
<dbReference type="InterPro" id="IPR002641">
    <property type="entry name" value="PNPLA_dom"/>
</dbReference>
<dbReference type="Proteomes" id="UP000198892">
    <property type="component" value="Unassembled WGS sequence"/>
</dbReference>
<dbReference type="InterPro" id="IPR050301">
    <property type="entry name" value="NTE"/>
</dbReference>
<dbReference type="SUPFAM" id="SSF52151">
    <property type="entry name" value="FabD/lysophospholipase-like"/>
    <property type="match status" value="1"/>
</dbReference>
<keyword evidence="7" id="KW-1185">Reference proteome</keyword>
<evidence type="ECO:0000313" key="7">
    <source>
        <dbReference type="Proteomes" id="UP000198892"/>
    </source>
</evidence>
<accession>A0A1I5PDZ5</accession>
<gene>
    <name evidence="6" type="ORF">SAMN05518683_10485</name>
</gene>
<feature type="short sequence motif" description="GXSXG" evidence="4">
    <location>
        <begin position="37"/>
        <end position="41"/>
    </location>
</feature>
<evidence type="ECO:0000259" key="5">
    <source>
        <dbReference type="PROSITE" id="PS51635"/>
    </source>
</evidence>
<evidence type="ECO:0000256" key="4">
    <source>
        <dbReference type="PROSITE-ProRule" id="PRU01161"/>
    </source>
</evidence>
<keyword evidence="3 4" id="KW-0443">Lipid metabolism</keyword>
<evidence type="ECO:0000256" key="2">
    <source>
        <dbReference type="ARBA" id="ARBA00022963"/>
    </source>
</evidence>
<feature type="active site" description="Nucleophile" evidence="4">
    <location>
        <position position="39"/>
    </location>
</feature>
<dbReference type="GO" id="GO:0016042">
    <property type="term" value="P:lipid catabolic process"/>
    <property type="evidence" value="ECO:0007669"/>
    <property type="project" value="UniProtKB-UniRule"/>
</dbReference>
<dbReference type="OrthoDB" id="9802424at2"/>
<proteinExistence type="predicted"/>
<reference evidence="7" key="1">
    <citation type="submission" date="2016-10" db="EMBL/GenBank/DDBJ databases">
        <authorList>
            <person name="Varghese N."/>
            <person name="Submissions S."/>
        </authorList>
    </citation>
    <scope>NUCLEOTIDE SEQUENCE [LARGE SCALE GENOMIC DNA]</scope>
    <source>
        <strain evidence="7">S7</strain>
    </source>
</reference>
<dbReference type="InterPro" id="IPR037483">
    <property type="entry name" value="YjjU-like"/>
</dbReference>
<sequence>MNDIGLVLEGGGMRGVYTAGVLEYFLDHDIHFPYVSGVSSGASVACSYLARQKGRNRKLQIGMAGDPRFLSIRNLWREKSLFGMNFLYDEVPKSLVPLDVDQINNSSQTFVIGTTDVKTGSPHYIYHQREEDILTAVRASSSLPMLAPVVHYRGWQLLDGGVADPVPVEQAMTDGCQQNVVVLTRPKGYRKEPFKLSRLARRFYKNYPGFVQALINRPVIYNKTMEQLEDLEDRGRVKVLRPDASLNAHRTEKDPARLEEMYDAGYQDAADLHQAFPDWLNHSYSSAT</sequence>
<dbReference type="AlphaFoldDB" id="A0A1I5PDZ5"/>
<dbReference type="RefSeq" id="WP_093335685.1">
    <property type="nucleotide sequence ID" value="NZ_FOXD01000004.1"/>
</dbReference>
<dbReference type="CDD" id="cd07208">
    <property type="entry name" value="Pat_hypo_Ecoli_yjju_like"/>
    <property type="match status" value="1"/>
</dbReference>